<feature type="binding site" evidence="9">
    <location>
        <position position="384"/>
    </location>
    <ligand>
        <name>ATP</name>
        <dbReference type="ChEBI" id="CHEBI:30616"/>
    </ligand>
</feature>
<keyword evidence="3" id="KW-0808">Transferase</keyword>
<comment type="similarity">
    <text evidence="1">Belongs to the protein kinase superfamily. STE Ser/Thr protein kinase family. MAP kinase kinase kinase subfamily.</text>
</comment>
<evidence type="ECO:0000256" key="4">
    <source>
        <dbReference type="ARBA" id="ARBA00022741"/>
    </source>
</evidence>
<dbReference type="InterPro" id="IPR000719">
    <property type="entry name" value="Prot_kinase_dom"/>
</dbReference>
<gene>
    <name evidence="13" type="primary">LOC120275717</name>
</gene>
<dbReference type="PANTHER" id="PTHR48016">
    <property type="entry name" value="MAP KINASE KINASE KINASE SSK2-RELATED-RELATED"/>
    <property type="match status" value="1"/>
</dbReference>
<feature type="compositionally biased region" description="Basic and acidic residues" evidence="10">
    <location>
        <begin position="48"/>
        <end position="61"/>
    </location>
</feature>
<feature type="compositionally biased region" description="Low complexity" evidence="10">
    <location>
        <begin position="62"/>
        <end position="77"/>
    </location>
</feature>
<evidence type="ECO:0000313" key="12">
    <source>
        <dbReference type="Proteomes" id="UP001515500"/>
    </source>
</evidence>
<dbReference type="RefSeq" id="XP_039138331.1">
    <property type="nucleotide sequence ID" value="XM_039282397.1"/>
</dbReference>
<comment type="catalytic activity">
    <reaction evidence="7">
        <text>L-threonyl-[protein] + ATP = O-phospho-L-threonyl-[protein] + ADP + H(+)</text>
        <dbReference type="Rhea" id="RHEA:46608"/>
        <dbReference type="Rhea" id="RHEA-COMP:11060"/>
        <dbReference type="Rhea" id="RHEA-COMP:11605"/>
        <dbReference type="ChEBI" id="CHEBI:15378"/>
        <dbReference type="ChEBI" id="CHEBI:30013"/>
        <dbReference type="ChEBI" id="CHEBI:30616"/>
        <dbReference type="ChEBI" id="CHEBI:61977"/>
        <dbReference type="ChEBI" id="CHEBI:456216"/>
        <dbReference type="EC" id="2.7.11.25"/>
    </reaction>
</comment>
<dbReference type="GeneID" id="120275717"/>
<dbReference type="Proteomes" id="UP001515500">
    <property type="component" value="Chromosome 14"/>
</dbReference>
<keyword evidence="5" id="KW-0418">Kinase</keyword>
<dbReference type="InterPro" id="IPR017441">
    <property type="entry name" value="Protein_kinase_ATP_BS"/>
</dbReference>
<proteinExistence type="inferred from homology"/>
<evidence type="ECO:0000259" key="11">
    <source>
        <dbReference type="PROSITE" id="PS50011"/>
    </source>
</evidence>
<evidence type="ECO:0000256" key="9">
    <source>
        <dbReference type="PROSITE-ProRule" id="PRU10141"/>
    </source>
</evidence>
<keyword evidence="4 9" id="KW-0547">Nucleotide-binding</keyword>
<dbReference type="GO" id="GO:0004709">
    <property type="term" value="F:MAP kinase kinase kinase activity"/>
    <property type="evidence" value="ECO:0007669"/>
    <property type="project" value="UniProtKB-EC"/>
</dbReference>
<name>A0AB40CHV6_DIOCR</name>
<dbReference type="FunFam" id="1.10.510.10:FF:000186">
    <property type="entry name" value="Mitogen-activated protein kinase kinase kinase"/>
    <property type="match status" value="1"/>
</dbReference>
<protein>
    <recommendedName>
        <fullName evidence="2">mitogen-activated protein kinase kinase kinase</fullName>
        <ecNumber evidence="2">2.7.11.25</ecNumber>
    </recommendedName>
</protein>
<evidence type="ECO:0000256" key="10">
    <source>
        <dbReference type="SAM" id="MobiDB-lite"/>
    </source>
</evidence>
<dbReference type="InterPro" id="IPR050538">
    <property type="entry name" value="MAP_kinase_kinase_kinase"/>
</dbReference>
<evidence type="ECO:0000256" key="7">
    <source>
        <dbReference type="ARBA" id="ARBA00047559"/>
    </source>
</evidence>
<feature type="region of interest" description="Disordered" evidence="10">
    <location>
        <begin position="32"/>
        <end position="89"/>
    </location>
</feature>
<dbReference type="EC" id="2.7.11.25" evidence="2"/>
<dbReference type="CDD" id="cd06632">
    <property type="entry name" value="STKc_MEKK1_plant"/>
    <property type="match status" value="1"/>
</dbReference>
<evidence type="ECO:0000256" key="5">
    <source>
        <dbReference type="ARBA" id="ARBA00022777"/>
    </source>
</evidence>
<keyword evidence="12" id="KW-1185">Reference proteome</keyword>
<evidence type="ECO:0000256" key="2">
    <source>
        <dbReference type="ARBA" id="ARBA00012406"/>
    </source>
</evidence>
<evidence type="ECO:0000313" key="13">
    <source>
        <dbReference type="RefSeq" id="XP_039138331.1"/>
    </source>
</evidence>
<evidence type="ECO:0000256" key="1">
    <source>
        <dbReference type="ARBA" id="ARBA00006529"/>
    </source>
</evidence>
<feature type="region of interest" description="Disordered" evidence="10">
    <location>
        <begin position="260"/>
        <end position="348"/>
    </location>
</feature>
<feature type="compositionally biased region" description="Polar residues" evidence="10">
    <location>
        <begin position="261"/>
        <end position="274"/>
    </location>
</feature>
<organism evidence="12 13">
    <name type="scientific">Dioscorea cayennensis subsp. rotundata</name>
    <name type="common">White Guinea yam</name>
    <name type="synonym">Dioscorea rotundata</name>
    <dbReference type="NCBI Taxonomy" id="55577"/>
    <lineage>
        <taxon>Eukaryota</taxon>
        <taxon>Viridiplantae</taxon>
        <taxon>Streptophyta</taxon>
        <taxon>Embryophyta</taxon>
        <taxon>Tracheophyta</taxon>
        <taxon>Spermatophyta</taxon>
        <taxon>Magnoliopsida</taxon>
        <taxon>Liliopsida</taxon>
        <taxon>Dioscoreales</taxon>
        <taxon>Dioscoreaceae</taxon>
        <taxon>Dioscorea</taxon>
    </lineage>
</organism>
<dbReference type="PROSITE" id="PS50011">
    <property type="entry name" value="PROTEIN_KINASE_DOM"/>
    <property type="match status" value="1"/>
</dbReference>
<dbReference type="PANTHER" id="PTHR48016:SF45">
    <property type="entry name" value="OS04G0559800 PROTEIN"/>
    <property type="match status" value="1"/>
</dbReference>
<dbReference type="InterPro" id="IPR011009">
    <property type="entry name" value="Kinase-like_dom_sf"/>
</dbReference>
<dbReference type="GO" id="GO:0005524">
    <property type="term" value="F:ATP binding"/>
    <property type="evidence" value="ECO:0007669"/>
    <property type="project" value="UniProtKB-UniRule"/>
</dbReference>
<dbReference type="Pfam" id="PF00069">
    <property type="entry name" value="Pkinase"/>
    <property type="match status" value="1"/>
</dbReference>
<reference evidence="13" key="1">
    <citation type="submission" date="2025-08" db="UniProtKB">
        <authorList>
            <consortium name="RefSeq"/>
        </authorList>
    </citation>
    <scope>IDENTIFICATION</scope>
</reference>
<dbReference type="AlphaFoldDB" id="A0AB40CHV6"/>
<comment type="catalytic activity">
    <reaction evidence="8">
        <text>L-seryl-[protein] + ATP = O-phospho-L-seryl-[protein] + ADP + H(+)</text>
        <dbReference type="Rhea" id="RHEA:17989"/>
        <dbReference type="Rhea" id="RHEA-COMP:9863"/>
        <dbReference type="Rhea" id="RHEA-COMP:11604"/>
        <dbReference type="ChEBI" id="CHEBI:15378"/>
        <dbReference type="ChEBI" id="CHEBI:29999"/>
        <dbReference type="ChEBI" id="CHEBI:30616"/>
        <dbReference type="ChEBI" id="CHEBI:83421"/>
        <dbReference type="ChEBI" id="CHEBI:456216"/>
        <dbReference type="EC" id="2.7.11.25"/>
    </reaction>
</comment>
<dbReference type="GO" id="GO:0005737">
    <property type="term" value="C:cytoplasm"/>
    <property type="evidence" value="ECO:0007669"/>
    <property type="project" value="TreeGrafter"/>
</dbReference>
<dbReference type="Gene3D" id="1.10.510.10">
    <property type="entry name" value="Transferase(Phosphotransferase) domain 1"/>
    <property type="match status" value="1"/>
</dbReference>
<evidence type="ECO:0000256" key="8">
    <source>
        <dbReference type="ARBA" id="ARBA00048329"/>
    </source>
</evidence>
<dbReference type="PROSITE" id="PS00107">
    <property type="entry name" value="PROTEIN_KINASE_ATP"/>
    <property type="match status" value="1"/>
</dbReference>
<evidence type="ECO:0000256" key="6">
    <source>
        <dbReference type="ARBA" id="ARBA00022840"/>
    </source>
</evidence>
<accession>A0AB40CHV6</accession>
<keyword evidence="6 9" id="KW-0067">ATP-binding</keyword>
<dbReference type="SUPFAM" id="SSF56112">
    <property type="entry name" value="Protein kinase-like (PK-like)"/>
    <property type="match status" value="1"/>
</dbReference>
<evidence type="ECO:0000256" key="3">
    <source>
        <dbReference type="ARBA" id="ARBA00022679"/>
    </source>
</evidence>
<feature type="domain" description="Protein kinase" evidence="11">
    <location>
        <begin position="355"/>
        <end position="611"/>
    </location>
</feature>
<dbReference type="SMART" id="SM00220">
    <property type="entry name" value="S_TKc"/>
    <property type="match status" value="1"/>
</dbReference>
<sequence length="820" mass="89217">MPSWWGKSSSKEVKKKTTKEYSISTLNRLISPTEQRSGNVRVEGNRMLSDKISQEGSRSRSESQSTSPSSEVSCSQSFADRPRAQSLPVPGSQCCLTCSPSGVVASKSMLEKRCKMQWILPLLKRGHLSRNPDAIDAPVSSRCSVDSDDPADCKIHSPVVDDVVSGGKGVSNPNPRDQASVSAQKNLKEVLMSENLLSNNQLLATPPKAGVLSKFQSNSQSPQNGAFASAPDSPIRVVCPEQILTAAPKPYPGVNFIGSRHCSSPGSGQTSGHNSVGGDMPGHLLWQHSRGSPECSPIFSPRLASPGPGSRIHSSAASPRHPRAGGLAPESPTSWHDEGQKSHRLPLPPSKGSCWKKGKLIGRGTFGHVFVGFNSDSGETCAMKEVTLFSDDAKSRESEKQLVQEIALLSRLQHPNIVRYYGCDMIDDKLYIYLEYVSGGSIYKLLQEYGPLGEQAIRSFTKQILSGLAYLHAKATVHRDIKGANILVDPNGCVKLADFGMAKYIAGKSRPLSFKGSPYWMAPEVIKKSTGCNLAVDIWSLGCTVLEMATSKPPWSQYEGIAAIFKIGNSKDLPAIPDHLSEDGKDFIRSCLQRDPFNRPTSIELLQHPFVRKVVPMEKSIINPKLRDQRRCASIGASFRVFGNVGYRSSLDKGLMVHQPRGSRTALMISDSHARNMSCPVSPIVSPLLSPRSQQHIIGGMSPISSPQTTSGSSTVLTGGNGAIPFNQTRKLGFPRKGFVDTIRSQDNIHLLGYAFHGQKRDHYRGGQQYPSKGDILMANGHLREPNDKQFMLVDRLKEHLGEHAQMIPTLNLSPSSVET</sequence>